<keyword evidence="2" id="KW-0863">Zinc-finger</keyword>
<dbReference type="AlphaFoldDB" id="A0A4C1WQ88"/>
<keyword evidence="1" id="KW-0479">Metal-binding</keyword>
<sequence length="96" mass="11081">MSLFSATDIRLGNGKTLRMVNGYTFSFSNRLRNGERWLCSSKRTKLCRVSINFDNDGRLLKMSSYPHNHGRPTYVKTSQGFYVKITSDYTTKLEQS</sequence>
<dbReference type="EMBL" id="BGZK01000599">
    <property type="protein sequence ID" value="GBP52264.1"/>
    <property type="molecule type" value="Genomic_DNA"/>
</dbReference>
<gene>
    <name evidence="5" type="ORF">EVAR_9175_1</name>
</gene>
<dbReference type="GO" id="GO:0008270">
    <property type="term" value="F:zinc ion binding"/>
    <property type="evidence" value="ECO:0007669"/>
    <property type="project" value="UniProtKB-KW"/>
</dbReference>
<evidence type="ECO:0000256" key="1">
    <source>
        <dbReference type="ARBA" id="ARBA00022723"/>
    </source>
</evidence>
<feature type="domain" description="FLYWCH-type" evidence="4">
    <location>
        <begin position="13"/>
        <end position="69"/>
    </location>
</feature>
<protein>
    <recommendedName>
        <fullName evidence="4">FLYWCH-type domain-containing protein</fullName>
    </recommendedName>
</protein>
<dbReference type="Gene3D" id="2.20.25.240">
    <property type="match status" value="1"/>
</dbReference>
<keyword evidence="6" id="KW-1185">Reference proteome</keyword>
<name>A0A4C1WQ88_EUMVA</name>
<evidence type="ECO:0000256" key="3">
    <source>
        <dbReference type="ARBA" id="ARBA00022833"/>
    </source>
</evidence>
<proteinExistence type="predicted"/>
<accession>A0A4C1WQ88</accession>
<evidence type="ECO:0000313" key="6">
    <source>
        <dbReference type="Proteomes" id="UP000299102"/>
    </source>
</evidence>
<evidence type="ECO:0000259" key="4">
    <source>
        <dbReference type="Pfam" id="PF04500"/>
    </source>
</evidence>
<evidence type="ECO:0000256" key="2">
    <source>
        <dbReference type="ARBA" id="ARBA00022771"/>
    </source>
</evidence>
<dbReference type="Proteomes" id="UP000299102">
    <property type="component" value="Unassembled WGS sequence"/>
</dbReference>
<dbReference type="Pfam" id="PF04500">
    <property type="entry name" value="FLYWCH"/>
    <property type="match status" value="1"/>
</dbReference>
<keyword evidence="3" id="KW-0862">Zinc</keyword>
<organism evidence="5 6">
    <name type="scientific">Eumeta variegata</name>
    <name type="common">Bagworm moth</name>
    <name type="synonym">Eumeta japonica</name>
    <dbReference type="NCBI Taxonomy" id="151549"/>
    <lineage>
        <taxon>Eukaryota</taxon>
        <taxon>Metazoa</taxon>
        <taxon>Ecdysozoa</taxon>
        <taxon>Arthropoda</taxon>
        <taxon>Hexapoda</taxon>
        <taxon>Insecta</taxon>
        <taxon>Pterygota</taxon>
        <taxon>Neoptera</taxon>
        <taxon>Endopterygota</taxon>
        <taxon>Lepidoptera</taxon>
        <taxon>Glossata</taxon>
        <taxon>Ditrysia</taxon>
        <taxon>Tineoidea</taxon>
        <taxon>Psychidae</taxon>
        <taxon>Oiketicinae</taxon>
        <taxon>Eumeta</taxon>
    </lineage>
</organism>
<reference evidence="5 6" key="1">
    <citation type="journal article" date="2019" name="Commun. Biol.">
        <title>The bagworm genome reveals a unique fibroin gene that provides high tensile strength.</title>
        <authorList>
            <person name="Kono N."/>
            <person name="Nakamura H."/>
            <person name="Ohtoshi R."/>
            <person name="Tomita M."/>
            <person name="Numata K."/>
            <person name="Arakawa K."/>
        </authorList>
    </citation>
    <scope>NUCLEOTIDE SEQUENCE [LARGE SCALE GENOMIC DNA]</scope>
</reference>
<dbReference type="InterPro" id="IPR007588">
    <property type="entry name" value="Znf_FLYWCH"/>
</dbReference>
<comment type="caution">
    <text evidence="5">The sequence shown here is derived from an EMBL/GenBank/DDBJ whole genome shotgun (WGS) entry which is preliminary data.</text>
</comment>
<evidence type="ECO:0000313" key="5">
    <source>
        <dbReference type="EMBL" id="GBP52264.1"/>
    </source>
</evidence>
<dbReference type="OrthoDB" id="7485060at2759"/>